<dbReference type="EMBL" id="FOAN01000001">
    <property type="protein sequence ID" value="SEK34230.1"/>
    <property type="molecule type" value="Genomic_DNA"/>
</dbReference>
<dbReference type="NCBIfam" id="TIGR01730">
    <property type="entry name" value="RND_mfp"/>
    <property type="match status" value="1"/>
</dbReference>
<comment type="subcellular location">
    <subcellularLocation>
        <location evidence="1">Cell membrane</location>
    </subcellularLocation>
</comment>
<dbReference type="AlphaFoldDB" id="A0A1H7GCK4"/>
<evidence type="ECO:0000256" key="6">
    <source>
        <dbReference type="SAM" id="MobiDB-lite"/>
    </source>
</evidence>
<evidence type="ECO:0000256" key="2">
    <source>
        <dbReference type="ARBA" id="ARBA00009477"/>
    </source>
</evidence>
<evidence type="ECO:0000256" key="3">
    <source>
        <dbReference type="ARBA" id="ARBA00022475"/>
    </source>
</evidence>
<feature type="domain" description="YknX-like C-terminal permuted SH3-like" evidence="11">
    <location>
        <begin position="333"/>
        <end position="397"/>
    </location>
</feature>
<dbReference type="STRING" id="1036779.SAMN04515666_101280"/>
<dbReference type="Pfam" id="PF25989">
    <property type="entry name" value="YknX_C"/>
    <property type="match status" value="1"/>
</dbReference>
<evidence type="ECO:0000259" key="10">
    <source>
        <dbReference type="Pfam" id="PF25944"/>
    </source>
</evidence>
<keyword evidence="3" id="KW-1003">Cell membrane</keyword>
<proteinExistence type="inferred from homology"/>
<evidence type="ECO:0000313" key="12">
    <source>
        <dbReference type="EMBL" id="SEK34230.1"/>
    </source>
</evidence>
<evidence type="ECO:0000259" key="8">
    <source>
        <dbReference type="Pfam" id="PF25876"/>
    </source>
</evidence>
<dbReference type="Proteomes" id="UP000199664">
    <property type="component" value="Unassembled WGS sequence"/>
</dbReference>
<evidence type="ECO:0000313" key="13">
    <source>
        <dbReference type="Proteomes" id="UP000199664"/>
    </source>
</evidence>
<dbReference type="InterPro" id="IPR058626">
    <property type="entry name" value="MdtA-like_b-barrel"/>
</dbReference>
<accession>A0A1H7GCK4</accession>
<dbReference type="Gene3D" id="2.40.50.100">
    <property type="match status" value="1"/>
</dbReference>
<dbReference type="Pfam" id="PF25944">
    <property type="entry name" value="Beta-barrel_RND"/>
    <property type="match status" value="1"/>
</dbReference>
<dbReference type="RefSeq" id="WP_158673318.1">
    <property type="nucleotide sequence ID" value="NZ_FOAN01000001.1"/>
</dbReference>
<dbReference type="InterPro" id="IPR006143">
    <property type="entry name" value="RND_pump_MFP"/>
</dbReference>
<feature type="compositionally biased region" description="Low complexity" evidence="6">
    <location>
        <begin position="49"/>
        <end position="61"/>
    </location>
</feature>
<evidence type="ECO:0000259" key="9">
    <source>
        <dbReference type="Pfam" id="PF25917"/>
    </source>
</evidence>
<reference evidence="13" key="1">
    <citation type="submission" date="2016-10" db="EMBL/GenBank/DDBJ databases">
        <authorList>
            <person name="Varghese N."/>
            <person name="Submissions S."/>
        </authorList>
    </citation>
    <scope>NUCLEOTIDE SEQUENCE [LARGE SCALE GENOMIC DNA]</scope>
    <source>
        <strain evidence="13">LMG 26383,CCUG 61248,R- 45681</strain>
    </source>
</reference>
<feature type="domain" description="Multidrug resistance protein MdtA-like barrel-sandwich hybrid" evidence="9">
    <location>
        <begin position="100"/>
        <end position="239"/>
    </location>
</feature>
<dbReference type="GO" id="GO:1990281">
    <property type="term" value="C:efflux pump complex"/>
    <property type="evidence" value="ECO:0007669"/>
    <property type="project" value="TreeGrafter"/>
</dbReference>
<dbReference type="Pfam" id="PF25917">
    <property type="entry name" value="BSH_RND"/>
    <property type="match status" value="1"/>
</dbReference>
<feature type="signal peptide" evidence="7">
    <location>
        <begin position="1"/>
        <end position="19"/>
    </location>
</feature>
<evidence type="ECO:0000256" key="7">
    <source>
        <dbReference type="SAM" id="SignalP"/>
    </source>
</evidence>
<evidence type="ECO:0000256" key="4">
    <source>
        <dbReference type="ARBA" id="ARBA00022519"/>
    </source>
</evidence>
<gene>
    <name evidence="12" type="ORF">SAMN04515666_101280</name>
</gene>
<organism evidence="12 13">
    <name type="scientific">Bosea lupini</name>
    <dbReference type="NCBI Taxonomy" id="1036779"/>
    <lineage>
        <taxon>Bacteria</taxon>
        <taxon>Pseudomonadati</taxon>
        <taxon>Pseudomonadota</taxon>
        <taxon>Alphaproteobacteria</taxon>
        <taxon>Hyphomicrobiales</taxon>
        <taxon>Boseaceae</taxon>
        <taxon>Bosea</taxon>
    </lineage>
</organism>
<dbReference type="InterPro" id="IPR058625">
    <property type="entry name" value="MdtA-like_BSH"/>
</dbReference>
<evidence type="ECO:0000259" key="11">
    <source>
        <dbReference type="Pfam" id="PF25989"/>
    </source>
</evidence>
<protein>
    <submittedName>
        <fullName evidence="12">RND family efflux transporter, MFP subunit</fullName>
    </submittedName>
</protein>
<dbReference type="InterPro" id="IPR058624">
    <property type="entry name" value="MdtA-like_HH"/>
</dbReference>
<dbReference type="Pfam" id="PF25876">
    <property type="entry name" value="HH_MFP_RND"/>
    <property type="match status" value="1"/>
</dbReference>
<keyword evidence="7" id="KW-0732">Signal</keyword>
<feature type="compositionally biased region" description="Polar residues" evidence="6">
    <location>
        <begin position="413"/>
        <end position="422"/>
    </location>
</feature>
<feature type="region of interest" description="Disordered" evidence="6">
    <location>
        <begin position="49"/>
        <end position="70"/>
    </location>
</feature>
<dbReference type="GO" id="GO:0015562">
    <property type="term" value="F:efflux transmembrane transporter activity"/>
    <property type="evidence" value="ECO:0007669"/>
    <property type="project" value="TreeGrafter"/>
</dbReference>
<comment type="similarity">
    <text evidence="2">Belongs to the membrane fusion protein (MFP) (TC 8.A.1) family.</text>
</comment>
<dbReference type="Gene3D" id="2.40.420.20">
    <property type="match status" value="1"/>
</dbReference>
<feature type="domain" description="Multidrug resistance protein MdtA-like beta-barrel" evidence="10">
    <location>
        <begin position="247"/>
        <end position="327"/>
    </location>
</feature>
<keyword evidence="13" id="KW-1185">Reference proteome</keyword>
<dbReference type="SUPFAM" id="SSF111369">
    <property type="entry name" value="HlyD-like secretion proteins"/>
    <property type="match status" value="1"/>
</dbReference>
<dbReference type="InterPro" id="IPR058637">
    <property type="entry name" value="YknX-like_C"/>
</dbReference>
<dbReference type="PANTHER" id="PTHR30469">
    <property type="entry name" value="MULTIDRUG RESISTANCE PROTEIN MDTA"/>
    <property type="match status" value="1"/>
</dbReference>
<sequence>MAVLTFGRVALFSAAGVLAAGAFLHYTGRPVPWPLDQVPYGKVIPGPAKPAATASAPAAGGNNRSGQANRPPVTIVTAKVERRPMPVRIDAIGTVQAISTVNIRSRVDSQIMAVEFRDGAMVNKGDVLFRLDSRQLEAQLRQAEANVARDKASLIAAESDLRRAEELSRREIATDARLDTARTAVSTLRAAIRGGEAAVDSLRVQLSYYTISAPVSGRVGVAALKEGNIAKSGDSSAMLATINQIDPIYVSFAVAQRYLPEIREAMQAKTAVVQASQQGVGRTIEGTIAVIDNAVDATTGTIQIRASFDNPAETLWPGALGQVRLTLRTEPDAVTVPREAVQTGQNGSYVFVIENNVARARPIVVARNVDDRAVIASGLTGDETVAIDGQLLLTEGARTIERGRGGQSPPAPNLTSQRGSAG</sequence>
<keyword evidence="4" id="KW-0997">Cell inner membrane</keyword>
<evidence type="ECO:0000256" key="1">
    <source>
        <dbReference type="ARBA" id="ARBA00004236"/>
    </source>
</evidence>
<feature type="region of interest" description="Disordered" evidence="6">
    <location>
        <begin position="399"/>
        <end position="422"/>
    </location>
</feature>
<dbReference type="Gene3D" id="1.10.287.470">
    <property type="entry name" value="Helix hairpin bin"/>
    <property type="match status" value="1"/>
</dbReference>
<dbReference type="PANTHER" id="PTHR30469:SF36">
    <property type="entry name" value="BLL3903 PROTEIN"/>
    <property type="match status" value="1"/>
</dbReference>
<keyword evidence="5" id="KW-0472">Membrane</keyword>
<evidence type="ECO:0000256" key="5">
    <source>
        <dbReference type="ARBA" id="ARBA00023136"/>
    </source>
</evidence>
<dbReference type="Gene3D" id="2.40.30.170">
    <property type="match status" value="1"/>
</dbReference>
<feature type="domain" description="Multidrug resistance protein MdtA-like alpha-helical hairpin" evidence="8">
    <location>
        <begin position="139"/>
        <end position="208"/>
    </location>
</feature>
<name>A0A1H7GCK4_9HYPH</name>
<feature type="chain" id="PRO_5011760285" evidence="7">
    <location>
        <begin position="20"/>
        <end position="422"/>
    </location>
</feature>